<dbReference type="Gene3D" id="3.40.50.720">
    <property type="entry name" value="NAD(P)-binding Rossmann-like Domain"/>
    <property type="match status" value="1"/>
</dbReference>
<dbReference type="FunFam" id="3.40.50.720:FF:000084">
    <property type="entry name" value="Short-chain dehydrogenase reductase"/>
    <property type="match status" value="1"/>
</dbReference>
<dbReference type="PANTHER" id="PTHR43180">
    <property type="entry name" value="3-OXOACYL-(ACYL-CARRIER-PROTEIN) REDUCTASE (AFU_ORTHOLOGUE AFUA_6G11210)"/>
    <property type="match status" value="1"/>
</dbReference>
<dbReference type="AlphaFoldDB" id="A0AA88REL8"/>
<organism evidence="3 4">
    <name type="scientific">Escallonia rubra</name>
    <dbReference type="NCBI Taxonomy" id="112253"/>
    <lineage>
        <taxon>Eukaryota</taxon>
        <taxon>Viridiplantae</taxon>
        <taxon>Streptophyta</taxon>
        <taxon>Embryophyta</taxon>
        <taxon>Tracheophyta</taxon>
        <taxon>Spermatophyta</taxon>
        <taxon>Magnoliopsida</taxon>
        <taxon>eudicotyledons</taxon>
        <taxon>Gunneridae</taxon>
        <taxon>Pentapetalae</taxon>
        <taxon>asterids</taxon>
        <taxon>campanulids</taxon>
        <taxon>Escalloniales</taxon>
        <taxon>Escalloniaceae</taxon>
        <taxon>Escallonia</taxon>
    </lineage>
</organism>
<keyword evidence="2" id="KW-0560">Oxidoreductase</keyword>
<accession>A0AA88REL8</accession>
<evidence type="ECO:0000256" key="1">
    <source>
        <dbReference type="ARBA" id="ARBA00006484"/>
    </source>
</evidence>
<dbReference type="PANTHER" id="PTHR43180:SF37">
    <property type="entry name" value="TROPINONE REDUCTASE-LIKE 2"/>
    <property type="match status" value="1"/>
</dbReference>
<dbReference type="GO" id="GO:0016616">
    <property type="term" value="F:oxidoreductase activity, acting on the CH-OH group of donors, NAD or NADP as acceptor"/>
    <property type="evidence" value="ECO:0007669"/>
    <property type="project" value="UniProtKB-ARBA"/>
</dbReference>
<dbReference type="Pfam" id="PF13561">
    <property type="entry name" value="adh_short_C2"/>
    <property type="match status" value="1"/>
</dbReference>
<comment type="similarity">
    <text evidence="1">Belongs to the short-chain dehydrogenases/reductases (SDR) family.</text>
</comment>
<keyword evidence="4" id="KW-1185">Reference proteome</keyword>
<proteinExistence type="inferred from homology"/>
<comment type="caution">
    <text evidence="3">The sequence shown here is derived from an EMBL/GenBank/DDBJ whole genome shotgun (WGS) entry which is preliminary data.</text>
</comment>
<evidence type="ECO:0008006" key="5">
    <source>
        <dbReference type="Google" id="ProtNLM"/>
    </source>
</evidence>
<dbReference type="PRINTS" id="PR00081">
    <property type="entry name" value="GDHRDH"/>
</dbReference>
<dbReference type="EMBL" id="JAVXUO010001587">
    <property type="protein sequence ID" value="KAK2980826.1"/>
    <property type="molecule type" value="Genomic_DNA"/>
</dbReference>
<gene>
    <name evidence="3" type="ORF">RJ640_020478</name>
</gene>
<evidence type="ECO:0000313" key="3">
    <source>
        <dbReference type="EMBL" id="KAK2980826.1"/>
    </source>
</evidence>
<dbReference type="PROSITE" id="PS00061">
    <property type="entry name" value="ADH_SHORT"/>
    <property type="match status" value="1"/>
</dbReference>
<dbReference type="InterPro" id="IPR036291">
    <property type="entry name" value="NAD(P)-bd_dom_sf"/>
</dbReference>
<protein>
    <recommendedName>
        <fullName evidence="5">Tropinone reductase-like 1</fullName>
    </recommendedName>
</protein>
<sequence>MCDVSNVAASTKRLNGKVAIVTGGASGIEESTVHLFAENGAKVVIADIQDELGRKISDKLGENVCYMHCDVSNEDDVIRLIDTAVSKYGHLDIMYNNAGIVDSPIANILHTNKSDLERVLGVNLVGSLLGAKHAARVMVPRRQGCILFTASACASIAGVASHPYTVSKHGIVGLMKNLAAELGQYGIRVNCVSPTGMVSGSNFGVPAEVVEASSHATANLKGKILKVKDVAMAALYLASDEASYVSGLNLVVDGGYSVVNPTMMKAAGLIL</sequence>
<dbReference type="SUPFAM" id="SSF51735">
    <property type="entry name" value="NAD(P)-binding Rossmann-fold domains"/>
    <property type="match status" value="1"/>
</dbReference>
<name>A0AA88REL8_9ASTE</name>
<reference evidence="3" key="1">
    <citation type="submission" date="2022-12" db="EMBL/GenBank/DDBJ databases">
        <title>Draft genome assemblies for two species of Escallonia (Escalloniales).</title>
        <authorList>
            <person name="Chanderbali A."/>
            <person name="Dervinis C."/>
            <person name="Anghel I."/>
            <person name="Soltis D."/>
            <person name="Soltis P."/>
            <person name="Zapata F."/>
        </authorList>
    </citation>
    <scope>NUCLEOTIDE SEQUENCE</scope>
    <source>
        <strain evidence="3">UCBG92.1500</strain>
        <tissue evidence="3">Leaf</tissue>
    </source>
</reference>
<dbReference type="Proteomes" id="UP001187471">
    <property type="component" value="Unassembled WGS sequence"/>
</dbReference>
<dbReference type="InterPro" id="IPR002347">
    <property type="entry name" value="SDR_fam"/>
</dbReference>
<dbReference type="InterPro" id="IPR020904">
    <property type="entry name" value="Sc_DH/Rdtase_CS"/>
</dbReference>
<evidence type="ECO:0000313" key="4">
    <source>
        <dbReference type="Proteomes" id="UP001187471"/>
    </source>
</evidence>
<dbReference type="PRINTS" id="PR00080">
    <property type="entry name" value="SDRFAMILY"/>
</dbReference>
<evidence type="ECO:0000256" key="2">
    <source>
        <dbReference type="ARBA" id="ARBA00023002"/>
    </source>
</evidence>